<dbReference type="SMART" id="SM00388">
    <property type="entry name" value="HisKA"/>
    <property type="match status" value="1"/>
</dbReference>
<dbReference type="CDD" id="cd00082">
    <property type="entry name" value="HisKA"/>
    <property type="match status" value="1"/>
</dbReference>
<evidence type="ECO:0000256" key="1">
    <source>
        <dbReference type="ARBA" id="ARBA00000085"/>
    </source>
</evidence>
<dbReference type="Gene3D" id="1.10.287.130">
    <property type="match status" value="1"/>
</dbReference>
<feature type="transmembrane region" description="Helical" evidence="12">
    <location>
        <begin position="49"/>
        <end position="69"/>
    </location>
</feature>
<keyword evidence="5" id="KW-0547">Nucleotide-binding</keyword>
<dbReference type="Pfam" id="PF13426">
    <property type="entry name" value="PAS_9"/>
    <property type="match status" value="1"/>
</dbReference>
<evidence type="ECO:0000256" key="4">
    <source>
        <dbReference type="ARBA" id="ARBA00022679"/>
    </source>
</evidence>
<evidence type="ECO:0000256" key="5">
    <source>
        <dbReference type="ARBA" id="ARBA00022741"/>
    </source>
</evidence>
<evidence type="ECO:0000259" key="15">
    <source>
        <dbReference type="PROSITE" id="PS50112"/>
    </source>
</evidence>
<evidence type="ECO:0000256" key="2">
    <source>
        <dbReference type="ARBA" id="ARBA00012438"/>
    </source>
</evidence>
<dbReference type="Pfam" id="PF00072">
    <property type="entry name" value="Response_reg"/>
    <property type="match status" value="2"/>
</dbReference>
<dbReference type="CDD" id="cd00130">
    <property type="entry name" value="PAS"/>
    <property type="match status" value="1"/>
</dbReference>
<dbReference type="GO" id="GO:0000155">
    <property type="term" value="F:phosphorelay sensor kinase activity"/>
    <property type="evidence" value="ECO:0007669"/>
    <property type="project" value="InterPro"/>
</dbReference>
<proteinExistence type="predicted"/>
<accession>A0A495VBB1</accession>
<dbReference type="GO" id="GO:0005524">
    <property type="term" value="F:ATP binding"/>
    <property type="evidence" value="ECO:0007669"/>
    <property type="project" value="UniProtKB-KW"/>
</dbReference>
<dbReference type="SUPFAM" id="SSF55785">
    <property type="entry name" value="PYP-like sensor domain (PAS domain)"/>
    <property type="match status" value="1"/>
</dbReference>
<dbReference type="SUPFAM" id="SSF47384">
    <property type="entry name" value="Homodimeric domain of signal transducing histidine kinase"/>
    <property type="match status" value="1"/>
</dbReference>
<dbReference type="PANTHER" id="PTHR45339:SF3">
    <property type="entry name" value="HISTIDINE KINASE"/>
    <property type="match status" value="1"/>
</dbReference>
<evidence type="ECO:0000256" key="3">
    <source>
        <dbReference type="ARBA" id="ARBA00022553"/>
    </source>
</evidence>
<dbReference type="InterPro" id="IPR035965">
    <property type="entry name" value="PAS-like_dom_sf"/>
</dbReference>
<dbReference type="Gene3D" id="3.30.450.20">
    <property type="entry name" value="PAS domain"/>
    <property type="match status" value="1"/>
</dbReference>
<keyword evidence="8" id="KW-0902">Two-component regulatory system</keyword>
<keyword evidence="4" id="KW-0808">Transferase</keyword>
<keyword evidence="12" id="KW-0812">Transmembrane</keyword>
<evidence type="ECO:0000259" key="14">
    <source>
        <dbReference type="PROSITE" id="PS50110"/>
    </source>
</evidence>
<keyword evidence="3 11" id="KW-0597">Phosphoprotein</keyword>
<comment type="catalytic activity">
    <reaction evidence="1">
        <text>ATP + protein L-histidine = ADP + protein N-phospho-L-histidine.</text>
        <dbReference type="EC" id="2.7.13.3"/>
    </reaction>
</comment>
<dbReference type="InterPro" id="IPR005467">
    <property type="entry name" value="His_kinase_dom"/>
</dbReference>
<keyword evidence="6" id="KW-0418">Kinase</keyword>
<dbReference type="SMART" id="SM00091">
    <property type="entry name" value="PAS"/>
    <property type="match status" value="1"/>
</dbReference>
<evidence type="ECO:0000259" key="13">
    <source>
        <dbReference type="PROSITE" id="PS50109"/>
    </source>
</evidence>
<dbReference type="Gene3D" id="3.30.565.10">
    <property type="entry name" value="Histidine kinase-like ATPase, C-terminal domain"/>
    <property type="match status" value="1"/>
</dbReference>
<dbReference type="CDD" id="cd17546">
    <property type="entry name" value="REC_hyHK_CKI1_RcsC-like"/>
    <property type="match status" value="2"/>
</dbReference>
<reference evidence="16 17" key="1">
    <citation type="submission" date="2018-10" db="EMBL/GenBank/DDBJ databases">
        <title>Genomic Encyclopedia of Archaeal and Bacterial Type Strains, Phase II (KMG-II): from individual species to whole genera.</title>
        <authorList>
            <person name="Goeker M."/>
        </authorList>
    </citation>
    <scope>NUCLEOTIDE SEQUENCE [LARGE SCALE GENOMIC DNA]</scope>
    <source>
        <strain evidence="16 17">DSM 235</strain>
    </source>
</reference>
<dbReference type="PRINTS" id="PR00344">
    <property type="entry name" value="BCTRLSENSOR"/>
</dbReference>
<dbReference type="SUPFAM" id="SSF55874">
    <property type="entry name" value="ATPase domain of HSP90 chaperone/DNA topoisomerase II/histidine kinase"/>
    <property type="match status" value="1"/>
</dbReference>
<protein>
    <recommendedName>
        <fullName evidence="10">Sensory/regulatory protein RpfC</fullName>
        <ecNumber evidence="2">2.7.13.3</ecNumber>
    </recommendedName>
</protein>
<evidence type="ECO:0000256" key="11">
    <source>
        <dbReference type="PROSITE-ProRule" id="PRU00169"/>
    </source>
</evidence>
<keyword evidence="12" id="KW-1133">Transmembrane helix</keyword>
<evidence type="ECO:0000256" key="9">
    <source>
        <dbReference type="ARBA" id="ARBA00064003"/>
    </source>
</evidence>
<name>A0A495VBB1_9GAMM</name>
<dbReference type="PANTHER" id="PTHR45339">
    <property type="entry name" value="HYBRID SIGNAL TRANSDUCTION HISTIDINE KINASE J"/>
    <property type="match status" value="1"/>
</dbReference>
<dbReference type="Pfam" id="PF02518">
    <property type="entry name" value="HATPase_c"/>
    <property type="match status" value="1"/>
</dbReference>
<evidence type="ECO:0000256" key="10">
    <source>
        <dbReference type="ARBA" id="ARBA00068150"/>
    </source>
</evidence>
<dbReference type="InterPro" id="IPR036097">
    <property type="entry name" value="HisK_dim/P_sf"/>
</dbReference>
<organism evidence="16 17">
    <name type="scientific">Thiocapsa rosea</name>
    <dbReference type="NCBI Taxonomy" id="69360"/>
    <lineage>
        <taxon>Bacteria</taxon>
        <taxon>Pseudomonadati</taxon>
        <taxon>Pseudomonadota</taxon>
        <taxon>Gammaproteobacteria</taxon>
        <taxon>Chromatiales</taxon>
        <taxon>Chromatiaceae</taxon>
        <taxon>Thiocapsa</taxon>
    </lineage>
</organism>
<dbReference type="Pfam" id="PF00512">
    <property type="entry name" value="HisKA"/>
    <property type="match status" value="1"/>
</dbReference>
<dbReference type="InterPro" id="IPR011006">
    <property type="entry name" value="CheY-like_superfamily"/>
</dbReference>
<dbReference type="CDD" id="cd16922">
    <property type="entry name" value="HATPase_EvgS-ArcB-TorS-like"/>
    <property type="match status" value="1"/>
</dbReference>
<evidence type="ECO:0000313" key="16">
    <source>
        <dbReference type="EMBL" id="RKT45657.1"/>
    </source>
</evidence>
<feature type="modified residue" description="4-aspartylphosphate" evidence="11">
    <location>
        <position position="658"/>
    </location>
</feature>
<dbReference type="SMART" id="SM00448">
    <property type="entry name" value="REC"/>
    <property type="match status" value="2"/>
</dbReference>
<dbReference type="InterPro" id="IPR000014">
    <property type="entry name" value="PAS"/>
</dbReference>
<comment type="subunit">
    <text evidence="9">At low DSF concentrations, interacts with RpfF.</text>
</comment>
<dbReference type="SMART" id="SM00387">
    <property type="entry name" value="HATPase_c"/>
    <property type="match status" value="1"/>
</dbReference>
<dbReference type="FunFam" id="1.10.287.130:FF:000002">
    <property type="entry name" value="Two-component osmosensing histidine kinase"/>
    <property type="match status" value="1"/>
</dbReference>
<dbReference type="NCBIfam" id="TIGR00229">
    <property type="entry name" value="sensory_box"/>
    <property type="match status" value="1"/>
</dbReference>
<feature type="domain" description="Response regulatory" evidence="14">
    <location>
        <begin position="609"/>
        <end position="729"/>
    </location>
</feature>
<dbReference type="InterPro" id="IPR003594">
    <property type="entry name" value="HATPase_dom"/>
</dbReference>
<dbReference type="InterPro" id="IPR001789">
    <property type="entry name" value="Sig_transdc_resp-reg_receiver"/>
</dbReference>
<dbReference type="Proteomes" id="UP000274556">
    <property type="component" value="Unassembled WGS sequence"/>
</dbReference>
<gene>
    <name evidence="16" type="ORF">BDD21_3127</name>
</gene>
<dbReference type="EC" id="2.7.13.3" evidence="2"/>
<dbReference type="InterPro" id="IPR036890">
    <property type="entry name" value="HATPase_C_sf"/>
</dbReference>
<evidence type="ECO:0000256" key="6">
    <source>
        <dbReference type="ARBA" id="ARBA00022777"/>
    </source>
</evidence>
<dbReference type="SUPFAM" id="SSF52172">
    <property type="entry name" value="CheY-like"/>
    <property type="match status" value="2"/>
</dbReference>
<sequence>MLPGLGLIGAGTLAAVGALLWDLRAQASALGADPGLWAEFARTDLPQQTTLVIATVAVSAVVSILWSFLTTRMTGREIAFLTESRERNRAIIDKMADGAVHIDAAGRLVAMNRAAERMFGYTSEEIRGKSMSILFAEPYCSEYRERIGDARTLGKTDALTEIRELEGMRKDATGFPLYIAMSRVDIGSSRVFTAVVRDLTATRRQMDALARARDEAMSADRAKSEFLAMMSHEIRTPMNGVLGMLELLRDSQLSRQQQDFINTAEKSGSLLLTVINDILDFSKIEAGKLDLQEIELDLRNIVEEVTGLVASGVRERPIEVASFVHRDVPRVLTGDPYRIRQILMNLMGNAVKFTACGEVVVRVSLDHPTPDGWLVRFEVTDTGIGIDPQTLETLFRPFTQADASTTRRFGGTGLGLVISKRLAGLMGGEIGVESTSGVGSTFWFTLKLKAATQAPDCEESDLCGIRTLIVDDNATNRLILESHLARWGARTECAEDGVQALKALQRGLEQDRPFDLAILDMQMPGMDGIELAHRIKGDDALGATRLIMLSSLGYPGPEARRVGIEVTLLKPVREILLHDAAAKVLGMARPDAGIVPAPPKRPTRRFDARVLVAEDNAVNQKVVTMMLRRFGIEPGIAPDGQAAIEAVAQERFDLILMDIQMPKLSGHEATRDIRAAEQARGNGEHVPIVAMTAGVSERDREDCSAAGMDDFISKPAQIAELEAVLLRWLPGHVIGPIGHPPAEGVAAQGIDPHPASHRRLR</sequence>
<keyword evidence="7" id="KW-0067">ATP-binding</keyword>
<feature type="domain" description="Histidine kinase" evidence="13">
    <location>
        <begin position="229"/>
        <end position="450"/>
    </location>
</feature>
<keyword evidence="17" id="KW-1185">Reference proteome</keyword>
<feature type="domain" description="Response regulatory" evidence="14">
    <location>
        <begin position="466"/>
        <end position="585"/>
    </location>
</feature>
<keyword evidence="12" id="KW-0472">Membrane</keyword>
<feature type="modified residue" description="4-aspartylphosphate" evidence="11">
    <location>
        <position position="520"/>
    </location>
</feature>
<dbReference type="Gene3D" id="3.40.50.2300">
    <property type="match status" value="2"/>
</dbReference>
<comment type="caution">
    <text evidence="16">The sequence shown here is derived from an EMBL/GenBank/DDBJ whole genome shotgun (WGS) entry which is preliminary data.</text>
</comment>
<dbReference type="EMBL" id="RBXL01000001">
    <property type="protein sequence ID" value="RKT45657.1"/>
    <property type="molecule type" value="Genomic_DNA"/>
</dbReference>
<evidence type="ECO:0000313" key="17">
    <source>
        <dbReference type="Proteomes" id="UP000274556"/>
    </source>
</evidence>
<feature type="domain" description="PAS" evidence="15">
    <location>
        <begin position="84"/>
        <end position="138"/>
    </location>
</feature>
<evidence type="ECO:0000256" key="7">
    <source>
        <dbReference type="ARBA" id="ARBA00022840"/>
    </source>
</evidence>
<dbReference type="PROSITE" id="PS50112">
    <property type="entry name" value="PAS"/>
    <property type="match status" value="1"/>
</dbReference>
<dbReference type="PROSITE" id="PS50110">
    <property type="entry name" value="RESPONSE_REGULATORY"/>
    <property type="match status" value="2"/>
</dbReference>
<dbReference type="InterPro" id="IPR004358">
    <property type="entry name" value="Sig_transdc_His_kin-like_C"/>
</dbReference>
<dbReference type="FunFam" id="3.30.565.10:FF:000010">
    <property type="entry name" value="Sensor histidine kinase RcsC"/>
    <property type="match status" value="1"/>
</dbReference>
<dbReference type="RefSeq" id="WP_211335072.1">
    <property type="nucleotide sequence ID" value="NZ_RBXL01000001.1"/>
</dbReference>
<dbReference type="InterPro" id="IPR003661">
    <property type="entry name" value="HisK_dim/P_dom"/>
</dbReference>
<dbReference type="AlphaFoldDB" id="A0A495VBB1"/>
<evidence type="ECO:0000256" key="8">
    <source>
        <dbReference type="ARBA" id="ARBA00023012"/>
    </source>
</evidence>
<evidence type="ECO:0000256" key="12">
    <source>
        <dbReference type="SAM" id="Phobius"/>
    </source>
</evidence>
<dbReference type="PROSITE" id="PS50109">
    <property type="entry name" value="HIS_KIN"/>
    <property type="match status" value="1"/>
</dbReference>